<protein>
    <submittedName>
        <fullName evidence="1">NHL repeat-containing protein</fullName>
    </submittedName>
</protein>
<evidence type="ECO:0000313" key="2">
    <source>
        <dbReference type="Proteomes" id="UP000002190"/>
    </source>
</evidence>
<sequence length="113" mass="11789">MINATDIAFDRYGNLVISDFGNDRIPCVDRRTGIITTVVGNGTNGAGPASGPAAAAGFLYFITIAFDRRNSMFFADSVLSTVRELTTAAIAATTVVTVFTATTVTLTTTIDAS</sequence>
<organism evidence="1 2">
    <name type="scientific">Paraburkholderia atlantica</name>
    <dbReference type="NCBI Taxonomy" id="2654982"/>
    <lineage>
        <taxon>Bacteria</taxon>
        <taxon>Pseudomonadati</taxon>
        <taxon>Pseudomonadota</taxon>
        <taxon>Betaproteobacteria</taxon>
        <taxon>Burkholderiales</taxon>
        <taxon>Burkholderiaceae</taxon>
        <taxon>Paraburkholderia</taxon>
    </lineage>
</organism>
<accession>D5WL08</accession>
<name>D5WL08_PARAM</name>
<reference evidence="2" key="1">
    <citation type="submission" date="2010-04" db="EMBL/GenBank/DDBJ databases">
        <title>Complete sequence of chromosome 3 of Burkholderia sp. CCGE1002.</title>
        <authorList>
            <consortium name="US DOE Joint Genome Institute"/>
            <person name="Lucas S."/>
            <person name="Copeland A."/>
            <person name="Lapidus A."/>
            <person name="Cheng J.-F."/>
            <person name="Bruce D."/>
            <person name="Goodwin L."/>
            <person name="Pitluck S."/>
            <person name="Chertkov O."/>
            <person name="Detter J.C."/>
            <person name="Han C."/>
            <person name="Tapia R."/>
            <person name="Land M."/>
            <person name="Hauser L."/>
            <person name="Kyrpides N."/>
            <person name="Ovchinnikova G."/>
            <person name="Martinez-Romero E."/>
            <person name="Hernandez M.A.R."/>
            <person name="Tiedje J.M."/>
            <person name="Woyke T."/>
        </authorList>
    </citation>
    <scope>NUCLEOTIDE SEQUENCE [LARGE SCALE GENOMIC DNA]</scope>
    <source>
        <strain evidence="2">CCGE1002</strain>
    </source>
</reference>
<dbReference type="RefSeq" id="WP_013093692.1">
    <property type="nucleotide sequence ID" value="NC_014119.1"/>
</dbReference>
<proteinExistence type="predicted"/>
<dbReference type="Gene3D" id="2.120.10.30">
    <property type="entry name" value="TolB, C-terminal domain"/>
    <property type="match status" value="1"/>
</dbReference>
<dbReference type="Proteomes" id="UP000002190">
    <property type="component" value="Chromosome 3"/>
</dbReference>
<dbReference type="SUPFAM" id="SSF101898">
    <property type="entry name" value="NHL repeat"/>
    <property type="match status" value="1"/>
</dbReference>
<dbReference type="GeneID" id="301097151"/>
<dbReference type="KEGG" id="bge:BC1002_6035"/>
<dbReference type="HOGENOM" id="CLU_2128835_0_0_4"/>
<dbReference type="eggNOG" id="COG3386">
    <property type="taxonomic scope" value="Bacteria"/>
</dbReference>
<dbReference type="EMBL" id="CP002015">
    <property type="protein sequence ID" value="ADG19904.1"/>
    <property type="molecule type" value="Genomic_DNA"/>
</dbReference>
<dbReference type="STRING" id="640511.BC1002_6035"/>
<gene>
    <name evidence="1" type="ordered locus">BC1002_6035</name>
</gene>
<reference evidence="1 2" key="2">
    <citation type="journal article" date="2012" name="J. Bacteriol.">
        <title>Genome Sequences of Burkholderia sp. Strains CCGE1002 and H160, Isolated from Legume Nodules in Mexico and Brazil.</title>
        <authorList>
            <person name="Ormeno-Orrillo E."/>
            <person name="Rogel M.A."/>
            <person name="Chueire L.M."/>
            <person name="Tiedje J.M."/>
            <person name="Martinez-Romero E."/>
            <person name="Hungria M."/>
        </authorList>
    </citation>
    <scope>NUCLEOTIDE SEQUENCE [LARGE SCALE GENOMIC DNA]</scope>
    <source>
        <strain evidence="1 2">CCGE1002</strain>
    </source>
</reference>
<evidence type="ECO:0000313" key="1">
    <source>
        <dbReference type="EMBL" id="ADG19904.1"/>
    </source>
</evidence>
<dbReference type="AlphaFoldDB" id="D5WL08"/>
<dbReference type="InterPro" id="IPR011042">
    <property type="entry name" value="6-blade_b-propeller_TolB-like"/>
</dbReference>